<reference evidence="8" key="1">
    <citation type="submission" date="2021-06" db="EMBL/GenBank/DDBJ databases">
        <title>Elioraea tepida, sp. nov., a moderately thermophilic aerobic anoxygenic phototrophic bacterium isolated from an alkaline siliceous hot spring mat community in Yellowstone National Park, WY, USA.</title>
        <authorList>
            <person name="Saini M.K."/>
            <person name="Yoshida S."/>
            <person name="Sebastian A."/>
            <person name="Hirose S."/>
            <person name="Hara E."/>
            <person name="Tamaki H."/>
            <person name="Soulier N.T."/>
            <person name="Albert I."/>
            <person name="Hanada S."/>
            <person name="Bryant D.A."/>
            <person name="Tank M."/>
        </authorList>
    </citation>
    <scope>NUCLEOTIDE SEQUENCE</scope>
    <source>
        <strain evidence="8">MS-P2</strain>
    </source>
</reference>
<dbReference type="InterPro" id="IPR050324">
    <property type="entry name" value="CDP-alcohol_PTase-I"/>
</dbReference>
<evidence type="ECO:0000256" key="2">
    <source>
        <dbReference type="ARBA" id="ARBA00005189"/>
    </source>
</evidence>
<comment type="catalytic activity">
    <reaction evidence="6">
        <text>a CDP-1,2-diacyl-sn-glycerol + sn-glycerol 3-phosphate = a 1,2-diacyl-sn-glycero-3-phospho-(1'-sn-glycero-3'-phosphate) + CMP + H(+)</text>
        <dbReference type="Rhea" id="RHEA:12593"/>
        <dbReference type="ChEBI" id="CHEBI:15378"/>
        <dbReference type="ChEBI" id="CHEBI:57597"/>
        <dbReference type="ChEBI" id="CHEBI:58332"/>
        <dbReference type="ChEBI" id="CHEBI:60110"/>
        <dbReference type="ChEBI" id="CHEBI:60377"/>
        <dbReference type="EC" id="2.7.8.5"/>
    </reaction>
</comment>
<comment type="similarity">
    <text evidence="3">Belongs to the CDP-alcohol phosphatidyltransferase class-I family.</text>
</comment>
<dbReference type="InterPro" id="IPR004570">
    <property type="entry name" value="Phosphatidylglycerol_P_synth"/>
</dbReference>
<sequence>MITIPNAITLARLCAVPLAVWLILKGEMVLAFWLFVAASVSDALDGYIAKRFGAQTAVGAVLDPVADKALLVTVYVTLGLTGRLADWLVILVVFRDVFIVGGVLMLYVLGSPPEIRPLPVSKVNTALQIALAALVLFDNAYGVPALIVVDALVWGVAASTLASGVAYAARWVRGGGAAA</sequence>
<dbReference type="InterPro" id="IPR000462">
    <property type="entry name" value="CDP-OH_P_trans"/>
</dbReference>
<comment type="pathway">
    <text evidence="2">Lipid metabolism.</text>
</comment>
<proteinExistence type="inferred from homology"/>
<keyword evidence="7" id="KW-0812">Transmembrane</keyword>
<feature type="transmembrane region" description="Helical" evidence="7">
    <location>
        <begin position="87"/>
        <end position="108"/>
    </location>
</feature>
<dbReference type="EC" id="2.7.8.5" evidence="4"/>
<evidence type="ECO:0000256" key="3">
    <source>
        <dbReference type="ARBA" id="ARBA00010441"/>
    </source>
</evidence>
<keyword evidence="7" id="KW-0472">Membrane</keyword>
<dbReference type="PANTHER" id="PTHR14269">
    <property type="entry name" value="CDP-DIACYLGLYCEROL--GLYCEROL-3-PHOSPHATE 3-PHOSPHATIDYLTRANSFERASE-RELATED"/>
    <property type="match status" value="1"/>
</dbReference>
<dbReference type="GO" id="GO:0016780">
    <property type="term" value="F:phosphotransferase activity, for other substituted phosphate groups"/>
    <property type="evidence" value="ECO:0007669"/>
    <property type="project" value="InterPro"/>
</dbReference>
<evidence type="ECO:0000256" key="5">
    <source>
        <dbReference type="ARBA" id="ARBA00014944"/>
    </source>
</evidence>
<evidence type="ECO:0000256" key="4">
    <source>
        <dbReference type="ARBA" id="ARBA00013170"/>
    </source>
</evidence>
<dbReference type="GO" id="GO:0046474">
    <property type="term" value="P:glycerophospholipid biosynthetic process"/>
    <property type="evidence" value="ECO:0007669"/>
    <property type="project" value="TreeGrafter"/>
</dbReference>
<dbReference type="PANTHER" id="PTHR14269:SF62">
    <property type="entry name" value="CDP-DIACYLGLYCEROL--GLYCEROL-3-PHOSPHATE 3-PHOSPHATIDYLTRANSFERASE 1, CHLOROPLASTIC"/>
    <property type="match status" value="1"/>
</dbReference>
<name>A0A975U4L4_9PROT</name>
<evidence type="ECO:0000313" key="8">
    <source>
        <dbReference type="EMBL" id="QXM26270.1"/>
    </source>
</evidence>
<dbReference type="EMBL" id="CP076448">
    <property type="protein sequence ID" value="QXM26270.1"/>
    <property type="molecule type" value="Genomic_DNA"/>
</dbReference>
<evidence type="ECO:0000256" key="6">
    <source>
        <dbReference type="ARBA" id="ARBA00048586"/>
    </source>
</evidence>
<feature type="transmembrane region" description="Helical" evidence="7">
    <location>
        <begin position="7"/>
        <end position="24"/>
    </location>
</feature>
<protein>
    <recommendedName>
        <fullName evidence="5">CDP-diacylglycerol--glycerol-3-phosphate 3-phosphatidyltransferase</fullName>
        <ecNumber evidence="4">2.7.8.5</ecNumber>
    </recommendedName>
</protein>
<keyword evidence="7" id="KW-1133">Transmembrane helix</keyword>
<organism evidence="8 9">
    <name type="scientific">Elioraea tepida</name>
    <dbReference type="NCBI Taxonomy" id="2843330"/>
    <lineage>
        <taxon>Bacteria</taxon>
        <taxon>Pseudomonadati</taxon>
        <taxon>Pseudomonadota</taxon>
        <taxon>Alphaproteobacteria</taxon>
        <taxon>Acetobacterales</taxon>
        <taxon>Elioraeaceae</taxon>
        <taxon>Elioraea</taxon>
    </lineage>
</organism>
<evidence type="ECO:0000256" key="1">
    <source>
        <dbReference type="ARBA" id="ARBA00005042"/>
    </source>
</evidence>
<evidence type="ECO:0000313" key="9">
    <source>
        <dbReference type="Proteomes" id="UP000694001"/>
    </source>
</evidence>
<dbReference type="KEGG" id="elio:KO353_08870"/>
<feature type="transmembrane region" description="Helical" evidence="7">
    <location>
        <begin position="143"/>
        <end position="169"/>
    </location>
</feature>
<comment type="pathway">
    <text evidence="1">Phospholipid metabolism; phosphatidylglycerol biosynthesis; phosphatidylglycerol from CDP-diacylglycerol: step 1/2.</text>
</comment>
<evidence type="ECO:0000256" key="7">
    <source>
        <dbReference type="SAM" id="Phobius"/>
    </source>
</evidence>
<accession>A0A975U4L4</accession>
<dbReference type="Pfam" id="PF01066">
    <property type="entry name" value="CDP-OH_P_transf"/>
    <property type="match status" value="1"/>
</dbReference>
<dbReference type="Proteomes" id="UP000694001">
    <property type="component" value="Chromosome"/>
</dbReference>
<dbReference type="PIRSF" id="PIRSF000847">
    <property type="entry name" value="Phos_ph_gly_syn"/>
    <property type="match status" value="1"/>
</dbReference>
<dbReference type="AlphaFoldDB" id="A0A975U4L4"/>
<keyword evidence="9" id="KW-1185">Reference proteome</keyword>
<gene>
    <name evidence="8" type="ORF">KO353_08870</name>
</gene>
<feature type="transmembrane region" description="Helical" evidence="7">
    <location>
        <begin position="60"/>
        <end position="81"/>
    </location>
</feature>
<dbReference type="GO" id="GO:0016020">
    <property type="term" value="C:membrane"/>
    <property type="evidence" value="ECO:0007669"/>
    <property type="project" value="InterPro"/>
</dbReference>